<evidence type="ECO:0000313" key="1">
    <source>
        <dbReference type="EMBL" id="DAF47613.1"/>
    </source>
</evidence>
<protein>
    <submittedName>
        <fullName evidence="1">Uncharacterized protein</fullName>
    </submittedName>
</protein>
<dbReference type="EMBL" id="BK032557">
    <property type="protein sequence ID" value="DAF47613.1"/>
    <property type="molecule type" value="Genomic_DNA"/>
</dbReference>
<sequence>MKSKKITVIISYDYEDKNTVSNDRIADRVKNDLLKGSNPNHEKIESVTVEDNQTEMKQKIEEAKGKINRYYSDFIEKCREVHGIDLTTIISDCVTAGYESRSDEIIELRRKLDGIEEMNSGGSHLTNNSIERR</sequence>
<name>A0A8S5S9F4_9CAUD</name>
<accession>A0A8S5S9F4</accession>
<reference evidence="1" key="1">
    <citation type="journal article" date="2021" name="Proc. Natl. Acad. Sci. U.S.A.">
        <title>A Catalog of Tens of Thousands of Viruses from Human Metagenomes Reveals Hidden Associations with Chronic Diseases.</title>
        <authorList>
            <person name="Tisza M.J."/>
            <person name="Buck C.B."/>
        </authorList>
    </citation>
    <scope>NUCLEOTIDE SEQUENCE</scope>
    <source>
        <strain evidence="1">CtByu2</strain>
    </source>
</reference>
<proteinExistence type="predicted"/>
<organism evidence="1">
    <name type="scientific">Myoviridae sp. ctByu2</name>
    <dbReference type="NCBI Taxonomy" id="2827668"/>
    <lineage>
        <taxon>Viruses</taxon>
        <taxon>Duplodnaviria</taxon>
        <taxon>Heunggongvirae</taxon>
        <taxon>Uroviricota</taxon>
        <taxon>Caudoviricetes</taxon>
    </lineage>
</organism>